<evidence type="ECO:0000313" key="10">
    <source>
        <dbReference type="Proteomes" id="UP000460318"/>
    </source>
</evidence>
<keyword evidence="3" id="KW-0597">Phosphoprotein</keyword>
<dbReference type="AlphaFoldDB" id="A0A7X3IL06"/>
<dbReference type="Pfam" id="PF02518">
    <property type="entry name" value="HATPase_c"/>
    <property type="match status" value="1"/>
</dbReference>
<dbReference type="PANTHER" id="PTHR34220">
    <property type="entry name" value="SENSOR HISTIDINE KINASE YPDA"/>
    <property type="match status" value="1"/>
</dbReference>
<reference evidence="9 10" key="1">
    <citation type="submission" date="2019-12" db="EMBL/GenBank/DDBJ databases">
        <title>Paenibacillus sp. nov., an endophytic bacterium isolated from the stem of Dendrobium.</title>
        <authorList>
            <person name="Zhao R."/>
        </authorList>
    </citation>
    <scope>NUCLEOTIDE SEQUENCE [LARGE SCALE GENOMIC DNA]</scope>
    <source>
        <strain evidence="9 10">HJL G12</strain>
    </source>
</reference>
<dbReference type="InterPro" id="IPR050640">
    <property type="entry name" value="Bact_2-comp_sensor_kinase"/>
</dbReference>
<evidence type="ECO:0000256" key="3">
    <source>
        <dbReference type="ARBA" id="ARBA00022553"/>
    </source>
</evidence>
<keyword evidence="5" id="KW-0418">Kinase</keyword>
<dbReference type="InterPro" id="IPR010559">
    <property type="entry name" value="Sig_transdc_His_kin_internal"/>
</dbReference>
<evidence type="ECO:0000259" key="8">
    <source>
        <dbReference type="PROSITE" id="PS50885"/>
    </source>
</evidence>
<dbReference type="Pfam" id="PF00672">
    <property type="entry name" value="HAMP"/>
    <property type="match status" value="1"/>
</dbReference>
<protein>
    <submittedName>
        <fullName evidence="9">HAMP domain-containing protein</fullName>
    </submittedName>
</protein>
<dbReference type="SMART" id="SM00387">
    <property type="entry name" value="HATPase_c"/>
    <property type="match status" value="1"/>
</dbReference>
<comment type="subcellular location">
    <subcellularLocation>
        <location evidence="1">Cell membrane</location>
        <topology evidence="1">Multi-pass membrane protein</topology>
    </subcellularLocation>
</comment>
<name>A0A7X3IL06_9BACL</name>
<dbReference type="Gene3D" id="3.30.565.10">
    <property type="entry name" value="Histidine kinase-like ATPase, C-terminal domain"/>
    <property type="match status" value="1"/>
</dbReference>
<evidence type="ECO:0000256" key="5">
    <source>
        <dbReference type="ARBA" id="ARBA00022777"/>
    </source>
</evidence>
<evidence type="ECO:0000256" key="6">
    <source>
        <dbReference type="ARBA" id="ARBA00023136"/>
    </source>
</evidence>
<dbReference type="InterPro" id="IPR036890">
    <property type="entry name" value="HATPase_C_sf"/>
</dbReference>
<evidence type="ECO:0000313" key="9">
    <source>
        <dbReference type="EMBL" id="MWV43982.1"/>
    </source>
</evidence>
<dbReference type="EMBL" id="WUBI01000001">
    <property type="protein sequence ID" value="MWV43982.1"/>
    <property type="molecule type" value="Genomic_DNA"/>
</dbReference>
<dbReference type="GO" id="GO:0005886">
    <property type="term" value="C:plasma membrane"/>
    <property type="evidence" value="ECO:0007669"/>
    <property type="project" value="UniProtKB-SubCell"/>
</dbReference>
<keyword evidence="4" id="KW-0808">Transferase</keyword>
<dbReference type="Gene3D" id="6.10.340.10">
    <property type="match status" value="1"/>
</dbReference>
<keyword evidence="7" id="KW-0812">Transmembrane</keyword>
<dbReference type="GO" id="GO:0000155">
    <property type="term" value="F:phosphorelay sensor kinase activity"/>
    <property type="evidence" value="ECO:0007669"/>
    <property type="project" value="InterPro"/>
</dbReference>
<keyword evidence="10" id="KW-1185">Reference proteome</keyword>
<keyword evidence="7" id="KW-1133">Transmembrane helix</keyword>
<evidence type="ECO:0000256" key="4">
    <source>
        <dbReference type="ARBA" id="ARBA00022679"/>
    </source>
</evidence>
<evidence type="ECO:0000256" key="2">
    <source>
        <dbReference type="ARBA" id="ARBA00022475"/>
    </source>
</evidence>
<dbReference type="InterPro" id="IPR003660">
    <property type="entry name" value="HAMP_dom"/>
</dbReference>
<organism evidence="9 10">
    <name type="scientific">Paenibacillus dendrobii</name>
    <dbReference type="NCBI Taxonomy" id="2691084"/>
    <lineage>
        <taxon>Bacteria</taxon>
        <taxon>Bacillati</taxon>
        <taxon>Bacillota</taxon>
        <taxon>Bacilli</taxon>
        <taxon>Bacillales</taxon>
        <taxon>Paenibacillaceae</taxon>
        <taxon>Paenibacillus</taxon>
    </lineage>
</organism>
<evidence type="ECO:0000256" key="7">
    <source>
        <dbReference type="SAM" id="Phobius"/>
    </source>
</evidence>
<feature type="domain" description="HAMP" evidence="8">
    <location>
        <begin position="332"/>
        <end position="384"/>
    </location>
</feature>
<gene>
    <name evidence="9" type="ORF">GRF59_10080</name>
</gene>
<accession>A0A7X3IL06</accession>
<dbReference type="Pfam" id="PF06580">
    <property type="entry name" value="His_kinase"/>
    <property type="match status" value="1"/>
</dbReference>
<feature type="transmembrane region" description="Helical" evidence="7">
    <location>
        <begin position="26"/>
        <end position="47"/>
    </location>
</feature>
<dbReference type="SMART" id="SM00304">
    <property type="entry name" value="HAMP"/>
    <property type="match status" value="1"/>
</dbReference>
<dbReference type="InterPro" id="IPR003594">
    <property type="entry name" value="HATPase_dom"/>
</dbReference>
<feature type="transmembrane region" description="Helical" evidence="7">
    <location>
        <begin position="307"/>
        <end position="330"/>
    </location>
</feature>
<dbReference type="SUPFAM" id="SSF55874">
    <property type="entry name" value="ATPase domain of HSP90 chaperone/DNA topoisomerase II/histidine kinase"/>
    <property type="match status" value="1"/>
</dbReference>
<sequence>MSQIEGSNVSKRIMQKIGGLRLRSKILISNLIIIFLISTVIGSASVYTANYFLESNTKDLSEQIVHQVSDNIEYRAREFMNSTVYLISDQLLRSFLTGKDELVTEDNFPAYWSRVNIVLSQFASNNRYIRSIVIKSNKGTVYWWEDQHYVKNDLNIRSASKIINQAETGLKQSGREYAWTSSFRGEEEVSLTRYFINLGHVNEHLGTVVINMDPNFFRNLKSDISFISPDNLMILNQNQQVLVKSSLQLLEQKELFDQIQTQSGSLNGFIRKINGQSYLITQEKTNPSGWRVICVIPLTILKDHSRLLQWIVIVISALAILISVAISWFLSARTTKNIKLLERNMRKVEEGDFNVRTDIMGRDEVGMLSVRFNFMVGRINELVNSVYKERIAKQQAQFQVLLAQINPHFLYNTLGTIKWFARMKDQSDIEKMTSALIELLKSSVRRTSEFHTLSDEMMELNNYIFIQKSGYGDELRVTFDIDEELLDSFVPHFSLQPLLENAILHGIELSKGNALIIIRARHEKEVVHLIVEDNGIGMDAQKIEHILNRDGHQKMFPGMSSIGVRAVNDRIQLYFGKGYGLFYESELGQGTKAIIKLPYLTKLEEAESYAAGHDR</sequence>
<keyword evidence="6 7" id="KW-0472">Membrane</keyword>
<dbReference type="Proteomes" id="UP000460318">
    <property type="component" value="Unassembled WGS sequence"/>
</dbReference>
<dbReference type="PROSITE" id="PS50885">
    <property type="entry name" value="HAMP"/>
    <property type="match status" value="1"/>
</dbReference>
<comment type="caution">
    <text evidence="9">The sequence shown here is derived from an EMBL/GenBank/DDBJ whole genome shotgun (WGS) entry which is preliminary data.</text>
</comment>
<dbReference type="PANTHER" id="PTHR34220:SF7">
    <property type="entry name" value="SENSOR HISTIDINE KINASE YPDA"/>
    <property type="match status" value="1"/>
</dbReference>
<dbReference type="SUPFAM" id="SSF158472">
    <property type="entry name" value="HAMP domain-like"/>
    <property type="match status" value="1"/>
</dbReference>
<dbReference type="CDD" id="cd06225">
    <property type="entry name" value="HAMP"/>
    <property type="match status" value="1"/>
</dbReference>
<keyword evidence="2" id="KW-1003">Cell membrane</keyword>
<proteinExistence type="predicted"/>
<evidence type="ECO:0000256" key="1">
    <source>
        <dbReference type="ARBA" id="ARBA00004651"/>
    </source>
</evidence>